<dbReference type="Pfam" id="PF00857">
    <property type="entry name" value="Isochorismatase"/>
    <property type="match status" value="1"/>
</dbReference>
<protein>
    <submittedName>
        <fullName evidence="5">Amidase signature enzyme</fullName>
    </submittedName>
</protein>
<name>A0A3N4L8E8_9PEZI</name>
<dbReference type="Proteomes" id="UP000277580">
    <property type="component" value="Unassembled WGS sequence"/>
</dbReference>
<dbReference type="OrthoDB" id="167809at2759"/>
<dbReference type="SUPFAM" id="SSF52499">
    <property type="entry name" value="Isochorismatase-like hydrolases"/>
    <property type="match status" value="1"/>
</dbReference>
<organism evidence="5 6">
    <name type="scientific">Morchella conica CCBAS932</name>
    <dbReference type="NCBI Taxonomy" id="1392247"/>
    <lineage>
        <taxon>Eukaryota</taxon>
        <taxon>Fungi</taxon>
        <taxon>Dikarya</taxon>
        <taxon>Ascomycota</taxon>
        <taxon>Pezizomycotina</taxon>
        <taxon>Pezizomycetes</taxon>
        <taxon>Pezizales</taxon>
        <taxon>Morchellaceae</taxon>
        <taxon>Morchella</taxon>
    </lineage>
</organism>
<evidence type="ECO:0000313" key="6">
    <source>
        <dbReference type="Proteomes" id="UP000277580"/>
    </source>
</evidence>
<dbReference type="Pfam" id="PF01425">
    <property type="entry name" value="Amidase"/>
    <property type="match status" value="1"/>
</dbReference>
<evidence type="ECO:0000259" key="4">
    <source>
        <dbReference type="Pfam" id="PF01425"/>
    </source>
</evidence>
<dbReference type="InterPro" id="IPR036380">
    <property type="entry name" value="Isochorismatase-like_sf"/>
</dbReference>
<dbReference type="InterPro" id="IPR023631">
    <property type="entry name" value="Amidase_dom"/>
</dbReference>
<dbReference type="GO" id="GO:0003824">
    <property type="term" value="F:catalytic activity"/>
    <property type="evidence" value="ECO:0007669"/>
    <property type="project" value="InterPro"/>
</dbReference>
<evidence type="ECO:0000256" key="2">
    <source>
        <dbReference type="SAM" id="MobiDB-lite"/>
    </source>
</evidence>
<gene>
    <name evidence="5" type="ORF">P167DRAFT_63159</name>
</gene>
<dbReference type="PANTHER" id="PTHR11895">
    <property type="entry name" value="TRANSAMIDASE"/>
    <property type="match status" value="1"/>
</dbReference>
<dbReference type="SUPFAM" id="SSF75304">
    <property type="entry name" value="Amidase signature (AS) enzymes"/>
    <property type="match status" value="1"/>
</dbReference>
<dbReference type="InParanoid" id="A0A3N4L8E8"/>
<dbReference type="InterPro" id="IPR000868">
    <property type="entry name" value="Isochorismatase-like_dom"/>
</dbReference>
<dbReference type="Gene3D" id="3.90.1300.10">
    <property type="entry name" value="Amidase signature (AS) domain"/>
    <property type="match status" value="1"/>
</dbReference>
<evidence type="ECO:0000259" key="3">
    <source>
        <dbReference type="Pfam" id="PF00857"/>
    </source>
</evidence>
<reference evidence="5 6" key="1">
    <citation type="journal article" date="2018" name="Nat. Ecol. Evol.">
        <title>Pezizomycetes genomes reveal the molecular basis of ectomycorrhizal truffle lifestyle.</title>
        <authorList>
            <person name="Murat C."/>
            <person name="Payen T."/>
            <person name="Noel B."/>
            <person name="Kuo A."/>
            <person name="Morin E."/>
            <person name="Chen J."/>
            <person name="Kohler A."/>
            <person name="Krizsan K."/>
            <person name="Balestrini R."/>
            <person name="Da Silva C."/>
            <person name="Montanini B."/>
            <person name="Hainaut M."/>
            <person name="Levati E."/>
            <person name="Barry K.W."/>
            <person name="Belfiori B."/>
            <person name="Cichocki N."/>
            <person name="Clum A."/>
            <person name="Dockter R.B."/>
            <person name="Fauchery L."/>
            <person name="Guy J."/>
            <person name="Iotti M."/>
            <person name="Le Tacon F."/>
            <person name="Lindquist E.A."/>
            <person name="Lipzen A."/>
            <person name="Malagnac F."/>
            <person name="Mello A."/>
            <person name="Molinier V."/>
            <person name="Miyauchi S."/>
            <person name="Poulain J."/>
            <person name="Riccioni C."/>
            <person name="Rubini A."/>
            <person name="Sitrit Y."/>
            <person name="Splivallo R."/>
            <person name="Traeger S."/>
            <person name="Wang M."/>
            <person name="Zifcakova L."/>
            <person name="Wipf D."/>
            <person name="Zambonelli A."/>
            <person name="Paolocci F."/>
            <person name="Nowrousian M."/>
            <person name="Ottonello S."/>
            <person name="Baldrian P."/>
            <person name="Spatafora J.W."/>
            <person name="Henrissat B."/>
            <person name="Nagy L.G."/>
            <person name="Aury J.M."/>
            <person name="Wincker P."/>
            <person name="Grigoriev I.V."/>
            <person name="Bonfante P."/>
            <person name="Martin F.M."/>
        </authorList>
    </citation>
    <scope>NUCLEOTIDE SEQUENCE [LARGE SCALE GENOMIC DNA]</scope>
    <source>
        <strain evidence="5 6">CCBAS932</strain>
    </source>
</reference>
<dbReference type="InterPro" id="IPR000120">
    <property type="entry name" value="Amidase"/>
</dbReference>
<proteinExistence type="inferred from homology"/>
<evidence type="ECO:0000313" key="5">
    <source>
        <dbReference type="EMBL" id="RPB14275.1"/>
    </source>
</evidence>
<feature type="region of interest" description="Disordered" evidence="2">
    <location>
        <begin position="81"/>
        <end position="102"/>
    </location>
</feature>
<dbReference type="STRING" id="1392247.A0A3N4L8E8"/>
<feature type="domain" description="Isochorismatase-like" evidence="3">
    <location>
        <begin position="23"/>
        <end position="209"/>
    </location>
</feature>
<dbReference type="Gene3D" id="1.20.58.1700">
    <property type="match status" value="1"/>
</dbReference>
<comment type="similarity">
    <text evidence="1">Belongs to the isochorismatase family.</text>
</comment>
<dbReference type="InterPro" id="IPR036928">
    <property type="entry name" value="AS_sf"/>
</dbReference>
<evidence type="ECO:0000256" key="1">
    <source>
        <dbReference type="ARBA" id="ARBA00006336"/>
    </source>
</evidence>
<keyword evidence="6" id="KW-1185">Reference proteome</keyword>
<accession>A0A3N4L8E8</accession>
<dbReference type="AlphaFoldDB" id="A0A3N4L8E8"/>
<dbReference type="PANTHER" id="PTHR11895:SF169">
    <property type="entry name" value="GLUTAMYL-TRNA(GLN) AMIDOTRANSFERASE"/>
    <property type="match status" value="1"/>
</dbReference>
<dbReference type="EMBL" id="ML119118">
    <property type="protein sequence ID" value="RPB14275.1"/>
    <property type="molecule type" value="Genomic_DNA"/>
</dbReference>
<feature type="domain" description="Amidase" evidence="4">
    <location>
        <begin position="269"/>
        <end position="707"/>
    </location>
</feature>
<sequence length="725" mass="78472">MSSIADFTVPAKPSEYSFPASSTALIMIDLHGSRNPLFLDDLGSLHPGIKPNISKYTILLKTFREQNIPVFHIRESHSRVISGNTPSKLPEQSEIQNPEQHENVRENTLEGGQALSGKRNEYHLIDKCALKPWEMVLDMPGKEALWSAALHEQLIIWGITHLIIGGITTQGCAVVTSREVNDRGFECCVIVDSIADYNEAPRTSSLEHWSRGLVGSVANLEGFVSQAHVPVPVNKHVSTTSGWSGSLDLVSLRQAYKSGVSPVTVIIDVYKRIETHLSKTSSTFIATVPQAATISTAQDLLNKYPDHASRPPLFGVPFSLKDNIDVAGMATTIGCPPLAHIPRISAKIYTKLISLGAIFIGKTNMDQLATGMTGCRSPYGIPASVFNPLYIAGGSSSGAAVSVGEELVSFAIGTDTAGSGRVPAGFNGVVGWKPTKGTVSLSGVSKACESLDCIAFMTARRGGVSDAREIWRYVRGYDPEDVYSKPPNTCLPLRYLSATRPSARKFQFAIPPQSVIAKCAPVFCQLFYESVAKLQAAGGELMEVDWTPFEEAGRLLYEGTLVNERLAAMPFSGKDWYETNKDNLHPVTREVFGGVLKRVNTAEDVFRDLKKIKILTRTVHDTIFNPFHATGIDILIVPTTPNHPTIEEVLKDPISLNSDLGTFAHFGNVLDLCAVAMPAGTYELDDGRQMPFSVTLLAGSGDDARLLELAAGFEKSVDVAAGALE</sequence>
<dbReference type="Gene3D" id="3.40.50.850">
    <property type="entry name" value="Isochorismatase-like"/>
    <property type="match status" value="1"/>
</dbReference>